<reference evidence="1 2" key="1">
    <citation type="journal article" date="2016" name="Nat. Commun.">
        <title>Thousands of microbial genomes shed light on interconnected biogeochemical processes in an aquifer system.</title>
        <authorList>
            <person name="Anantharaman K."/>
            <person name="Brown C.T."/>
            <person name="Hug L.A."/>
            <person name="Sharon I."/>
            <person name="Castelle C.J."/>
            <person name="Probst A.J."/>
            <person name="Thomas B.C."/>
            <person name="Singh A."/>
            <person name="Wilkins M.J."/>
            <person name="Karaoz U."/>
            <person name="Brodie E.L."/>
            <person name="Williams K.H."/>
            <person name="Hubbard S.S."/>
            <person name="Banfield J.F."/>
        </authorList>
    </citation>
    <scope>NUCLEOTIDE SEQUENCE [LARGE SCALE GENOMIC DNA]</scope>
</reference>
<protein>
    <recommendedName>
        <fullName evidence="3">Glycogen debranching enzyme C-terminal domain-containing protein</fullName>
    </recommendedName>
</protein>
<dbReference type="PANTHER" id="PTHR34987">
    <property type="entry name" value="C, PUTATIVE (AFU_ORTHOLOGUE AFUA_3G02880)-RELATED"/>
    <property type="match status" value="1"/>
</dbReference>
<gene>
    <name evidence="1" type="ORF">A2363_01310</name>
</gene>
<dbReference type="EMBL" id="MFKE01000018">
    <property type="protein sequence ID" value="OGG35122.1"/>
    <property type="molecule type" value="Genomic_DNA"/>
</dbReference>
<dbReference type="STRING" id="1798401.A2363_01310"/>
<dbReference type="Gene3D" id="1.50.10.10">
    <property type="match status" value="1"/>
</dbReference>
<evidence type="ECO:0000313" key="1">
    <source>
        <dbReference type="EMBL" id="OGG35122.1"/>
    </source>
</evidence>
<dbReference type="InterPro" id="IPR012341">
    <property type="entry name" value="6hp_glycosidase-like_sf"/>
</dbReference>
<evidence type="ECO:0000313" key="2">
    <source>
        <dbReference type="Proteomes" id="UP000176186"/>
    </source>
</evidence>
<name>A0A1F6BEC8_9BACT</name>
<organism evidence="1 2">
    <name type="scientific">Candidatus Gottesmanbacteria bacterium RIFOXYB1_FULL_47_11</name>
    <dbReference type="NCBI Taxonomy" id="1798401"/>
    <lineage>
        <taxon>Bacteria</taxon>
        <taxon>Candidatus Gottesmaniibacteriota</taxon>
    </lineage>
</organism>
<evidence type="ECO:0008006" key="3">
    <source>
        <dbReference type="Google" id="ProtNLM"/>
    </source>
</evidence>
<accession>A0A1F6BEC8</accession>
<dbReference type="PANTHER" id="PTHR34987:SF2">
    <property type="entry name" value="B, PUTATIVE (AFU_ORTHOLOGUE AFUA_7G05040)-RELATED"/>
    <property type="match status" value="1"/>
</dbReference>
<sequence length="362" mass="41883">MIQRRRVQDIAIRGLMACQTNVGIIAGPGHFVDLWARDSLFATFGAGAAITKKTIETFLRHQRTDGLIPYRVRRSAVSLSKYFGTPKYLSSPVADFRSYQSGGIVPDGGLMTVIATFGYVRRSGDRQFFVTHKSQLVKAVEWYDERLKNNLISEWFLCEWADAVLKVGKTLYTNILYWKALGDLGMHAKQRTVGDAIRKYFWNGTFFGDWIDYRRQNYFASHANMLAIVFGFTTEREAARILSYARRHCWNGWTLETNYPRYPFWRIPLHNHLVGMGDYHNRGCLWLQPGIVYAMALYKAGQQQEARRVFDAISKKIVEYNGVYEVYEKSGKPVARRFYTSEQPFAWSAGLYLWAYRDCFSS</sequence>
<dbReference type="AlphaFoldDB" id="A0A1F6BEC8"/>
<comment type="caution">
    <text evidence="1">The sequence shown here is derived from an EMBL/GenBank/DDBJ whole genome shotgun (WGS) entry which is preliminary data.</text>
</comment>
<dbReference type="Proteomes" id="UP000176186">
    <property type="component" value="Unassembled WGS sequence"/>
</dbReference>
<dbReference type="InterPro" id="IPR008928">
    <property type="entry name" value="6-hairpin_glycosidase_sf"/>
</dbReference>
<proteinExistence type="predicted"/>
<dbReference type="GO" id="GO:0005975">
    <property type="term" value="P:carbohydrate metabolic process"/>
    <property type="evidence" value="ECO:0007669"/>
    <property type="project" value="InterPro"/>
</dbReference>
<dbReference type="SUPFAM" id="SSF48208">
    <property type="entry name" value="Six-hairpin glycosidases"/>
    <property type="match status" value="1"/>
</dbReference>